<accession>A0ABM4D3T7</accession>
<sequence length="401" mass="45263">MMEVVSFSISLLLITMVSSNPLKKALAPKLPEESMNVIEIIKYYGYPSETHHVKTEDGYILTLHRIPHGLFKSSNGQAVFLQHGILDSSATYLMNPPHQSLGFILADAGYDVWLGNSRGNTYSSEHIKFTTKDKEFWDFSFDEMAKYDLPASIDYVLETSNKSDLYYVGHSQGTSIGFIAFGENKELAKKIRTFVALAPVATVGHIKGAIKAVSIFAPELEMFINLFGIYDFLPSTPFVHYLGEYVCGLWKVNEEVCSSLAFLIAGYDTTNLNETRIPVYMTHLPAGTSSKDMIHFAQMVKSGKFQKFDYGKSENIKRYNQEYAPSYNVSKVEVPVALYTGSNDWLADPTDVNTNLKPFLPNVILHKNIDAWNHLDFVWGINAKNMIYLDIIEVMNKMKKM</sequence>
<dbReference type="Proteomes" id="UP001652625">
    <property type="component" value="Chromosome 12"/>
</dbReference>
<name>A0ABM4D3T7_HYDVU</name>
<dbReference type="GeneID" id="100212265"/>
<evidence type="ECO:0000256" key="3">
    <source>
        <dbReference type="SAM" id="SignalP"/>
    </source>
</evidence>
<keyword evidence="2" id="KW-0442">Lipid degradation</keyword>
<proteinExistence type="inferred from homology"/>
<dbReference type="Gene3D" id="3.40.50.1820">
    <property type="entry name" value="alpha/beta hydrolase"/>
    <property type="match status" value="1"/>
</dbReference>
<feature type="signal peptide" evidence="3">
    <location>
        <begin position="1"/>
        <end position="19"/>
    </location>
</feature>
<protein>
    <recommendedName>
        <fullName evidence="2">Lipase</fullName>
    </recommendedName>
</protein>
<dbReference type="SUPFAM" id="SSF53474">
    <property type="entry name" value="alpha/beta-Hydrolases"/>
    <property type="match status" value="1"/>
</dbReference>
<comment type="similarity">
    <text evidence="1 2">Belongs to the AB hydrolase superfamily. Lipase family.</text>
</comment>
<organism evidence="5 6">
    <name type="scientific">Hydra vulgaris</name>
    <name type="common">Hydra</name>
    <name type="synonym">Hydra attenuata</name>
    <dbReference type="NCBI Taxonomy" id="6087"/>
    <lineage>
        <taxon>Eukaryota</taxon>
        <taxon>Metazoa</taxon>
        <taxon>Cnidaria</taxon>
        <taxon>Hydrozoa</taxon>
        <taxon>Hydroidolina</taxon>
        <taxon>Anthoathecata</taxon>
        <taxon>Aplanulata</taxon>
        <taxon>Hydridae</taxon>
        <taxon>Hydra</taxon>
    </lineage>
</organism>
<gene>
    <name evidence="6" type="primary">LOC100212265</name>
</gene>
<reference evidence="6" key="1">
    <citation type="submission" date="2025-08" db="UniProtKB">
        <authorList>
            <consortium name="RefSeq"/>
        </authorList>
    </citation>
    <scope>IDENTIFICATION</scope>
</reference>
<feature type="domain" description="Partial AB-hydrolase lipase" evidence="4">
    <location>
        <begin position="38"/>
        <end position="95"/>
    </location>
</feature>
<evidence type="ECO:0000313" key="5">
    <source>
        <dbReference type="Proteomes" id="UP001652625"/>
    </source>
</evidence>
<keyword evidence="5" id="KW-1185">Reference proteome</keyword>
<dbReference type="InterPro" id="IPR025483">
    <property type="entry name" value="Lipase_euk"/>
</dbReference>
<feature type="chain" id="PRO_5046058177" description="Lipase" evidence="3">
    <location>
        <begin position="20"/>
        <end position="401"/>
    </location>
</feature>
<evidence type="ECO:0000256" key="2">
    <source>
        <dbReference type="PIRNR" id="PIRNR000862"/>
    </source>
</evidence>
<evidence type="ECO:0000259" key="4">
    <source>
        <dbReference type="Pfam" id="PF04083"/>
    </source>
</evidence>
<keyword evidence="3" id="KW-0732">Signal</keyword>
<dbReference type="InterPro" id="IPR006693">
    <property type="entry name" value="AB_hydrolase_lipase"/>
</dbReference>
<dbReference type="RefSeq" id="XP_065668938.1">
    <property type="nucleotide sequence ID" value="XM_065812866.1"/>
</dbReference>
<dbReference type="Pfam" id="PF04083">
    <property type="entry name" value="Abhydro_lipase"/>
    <property type="match status" value="1"/>
</dbReference>
<keyword evidence="2" id="KW-0378">Hydrolase</keyword>
<dbReference type="PANTHER" id="PTHR11005">
    <property type="entry name" value="LYSOSOMAL ACID LIPASE-RELATED"/>
    <property type="match status" value="1"/>
</dbReference>
<evidence type="ECO:0000256" key="1">
    <source>
        <dbReference type="ARBA" id="ARBA00010701"/>
    </source>
</evidence>
<evidence type="ECO:0000313" key="6">
    <source>
        <dbReference type="RefSeq" id="XP_065668938.1"/>
    </source>
</evidence>
<dbReference type="InterPro" id="IPR029058">
    <property type="entry name" value="AB_hydrolase_fold"/>
</dbReference>
<keyword evidence="2" id="KW-0443">Lipid metabolism</keyword>
<dbReference type="PIRSF" id="PIRSF000862">
    <property type="entry name" value="Steryl_ester_lip"/>
    <property type="match status" value="1"/>
</dbReference>